<keyword evidence="3 5" id="KW-1133">Transmembrane helix</keyword>
<evidence type="ECO:0000256" key="3">
    <source>
        <dbReference type="ARBA" id="ARBA00022989"/>
    </source>
</evidence>
<dbReference type="Pfam" id="PF00335">
    <property type="entry name" value="Tetraspanin"/>
    <property type="match status" value="1"/>
</dbReference>
<name>A0A6P6BJY3_DURZI</name>
<evidence type="ECO:0000256" key="5">
    <source>
        <dbReference type="SAM" id="Phobius"/>
    </source>
</evidence>
<comment type="subcellular location">
    <subcellularLocation>
        <location evidence="1">Membrane</location>
        <topology evidence="1">Multi-pass membrane protein</topology>
    </subcellularLocation>
</comment>
<keyword evidence="4 5" id="KW-0472">Membrane</keyword>
<dbReference type="GeneID" id="111318749"/>
<sequence>MARTIKSCMQSILKGVNLIMAMVGVAMILYGFWMVRVWQRDMGGSSFDDFNSTAPWFIYTFLGTGVTLCCLTCLGHTAADSANGFCLFCYMVIISVLLLVETGIAADILLNSDWEKDLPEDPTGRFHNFKEFVQSNIDIFKWIGLLIILGQGLSVLLAMALRALGPNQCSIYDSDEEFPPTRLPLINNHAQHPGYVIGDYPFTNKNEAWNTNK</sequence>
<dbReference type="OrthoDB" id="1712901at2759"/>
<proteinExistence type="predicted"/>
<gene>
    <name evidence="7" type="primary">LOC111318749</name>
</gene>
<dbReference type="Proteomes" id="UP000515121">
    <property type="component" value="Unplaced"/>
</dbReference>
<dbReference type="InterPro" id="IPR018499">
    <property type="entry name" value="Tetraspanin/Peripherin"/>
</dbReference>
<dbReference type="KEGG" id="dzi:111318749"/>
<evidence type="ECO:0000256" key="2">
    <source>
        <dbReference type="ARBA" id="ARBA00022692"/>
    </source>
</evidence>
<feature type="transmembrane region" description="Helical" evidence="5">
    <location>
        <begin position="139"/>
        <end position="161"/>
    </location>
</feature>
<evidence type="ECO:0000313" key="7">
    <source>
        <dbReference type="RefSeq" id="XP_022777358.1"/>
    </source>
</evidence>
<accession>A0A6P6BJY3</accession>
<organism evidence="6 7">
    <name type="scientific">Durio zibethinus</name>
    <name type="common">Durian</name>
    <dbReference type="NCBI Taxonomy" id="66656"/>
    <lineage>
        <taxon>Eukaryota</taxon>
        <taxon>Viridiplantae</taxon>
        <taxon>Streptophyta</taxon>
        <taxon>Embryophyta</taxon>
        <taxon>Tracheophyta</taxon>
        <taxon>Spermatophyta</taxon>
        <taxon>Magnoliopsida</taxon>
        <taxon>eudicotyledons</taxon>
        <taxon>Gunneridae</taxon>
        <taxon>Pentapetalae</taxon>
        <taxon>rosids</taxon>
        <taxon>malvids</taxon>
        <taxon>Malvales</taxon>
        <taxon>Malvaceae</taxon>
        <taxon>Helicteroideae</taxon>
        <taxon>Durio</taxon>
    </lineage>
</organism>
<evidence type="ECO:0000313" key="6">
    <source>
        <dbReference type="Proteomes" id="UP000515121"/>
    </source>
</evidence>
<protein>
    <submittedName>
        <fullName evidence="7">Tetraspanin-19-like</fullName>
    </submittedName>
</protein>
<feature type="transmembrane region" description="Helical" evidence="5">
    <location>
        <begin position="87"/>
        <end position="110"/>
    </location>
</feature>
<dbReference type="GO" id="GO:0016020">
    <property type="term" value="C:membrane"/>
    <property type="evidence" value="ECO:0007669"/>
    <property type="project" value="UniProtKB-SubCell"/>
</dbReference>
<feature type="transmembrane region" description="Helical" evidence="5">
    <location>
        <begin position="53"/>
        <end position="75"/>
    </location>
</feature>
<reference evidence="7" key="1">
    <citation type="submission" date="2025-08" db="UniProtKB">
        <authorList>
            <consortium name="RefSeq"/>
        </authorList>
    </citation>
    <scope>IDENTIFICATION</scope>
    <source>
        <tissue evidence="7">Fruit stalk</tissue>
    </source>
</reference>
<dbReference type="AlphaFoldDB" id="A0A6P6BJY3"/>
<feature type="transmembrane region" description="Helical" evidence="5">
    <location>
        <begin position="12"/>
        <end position="33"/>
    </location>
</feature>
<evidence type="ECO:0000256" key="4">
    <source>
        <dbReference type="ARBA" id="ARBA00023136"/>
    </source>
</evidence>
<dbReference type="RefSeq" id="XP_022777358.1">
    <property type="nucleotide sequence ID" value="XM_022921623.1"/>
</dbReference>
<keyword evidence="6" id="KW-1185">Reference proteome</keyword>
<keyword evidence="2 5" id="KW-0812">Transmembrane</keyword>
<evidence type="ECO:0000256" key="1">
    <source>
        <dbReference type="ARBA" id="ARBA00004141"/>
    </source>
</evidence>